<evidence type="ECO:0000313" key="3">
    <source>
        <dbReference type="Proteomes" id="UP000321671"/>
    </source>
</evidence>
<dbReference type="EMBL" id="MN070121">
    <property type="protein sequence ID" value="QEA10406.1"/>
    <property type="molecule type" value="Genomic_DNA"/>
</dbReference>
<keyword evidence="1" id="KW-1133">Transmembrane helix</keyword>
<gene>
    <name evidence="2" type="ORF">CPT_Shemara_077</name>
</gene>
<name>A0A5B8RMY9_9CAUD</name>
<keyword evidence="1" id="KW-0812">Transmembrane</keyword>
<organism evidence="2 3">
    <name type="scientific">Salmonella phage Shemara</name>
    <dbReference type="NCBI Taxonomy" id="2596714"/>
    <lineage>
        <taxon>Viruses</taxon>
        <taxon>Duplodnaviria</taxon>
        <taxon>Heunggongvirae</taxon>
        <taxon>Uroviricota</taxon>
        <taxon>Caudoviricetes</taxon>
        <taxon>Sarkviridae</taxon>
        <taxon>Guernseyvirinae</taxon>
        <taxon>Cornellvirus</taxon>
        <taxon>Cornellvirus shemara</taxon>
    </lineage>
</organism>
<keyword evidence="3" id="KW-1185">Reference proteome</keyword>
<accession>A0A5B8RMY9</accession>
<evidence type="ECO:0000313" key="2">
    <source>
        <dbReference type="EMBL" id="QEA10406.1"/>
    </source>
</evidence>
<protein>
    <submittedName>
        <fullName evidence="2">Uncharacterized protein</fullName>
    </submittedName>
</protein>
<keyword evidence="1" id="KW-0472">Membrane</keyword>
<feature type="transmembrane region" description="Helical" evidence="1">
    <location>
        <begin position="6"/>
        <end position="26"/>
    </location>
</feature>
<dbReference type="Proteomes" id="UP000321671">
    <property type="component" value="Segment"/>
</dbReference>
<sequence>MSAVVDVVTFGLACFSLGIAVTLLIVERRK</sequence>
<reference evidence="2 3" key="1">
    <citation type="journal article" date="2020" name="Microbiol. Resour. Announc.">
        <title>Complete Genome Sequence of Salmonella enterica Siphophage Shemara.</title>
        <authorList>
            <person name="Chung M."/>
            <person name="Xie Y."/>
            <person name="Newkirk H."/>
            <person name="Liu M."/>
            <person name="Gill J.J."/>
            <person name="Ramsey J."/>
        </authorList>
    </citation>
    <scope>NUCLEOTIDE SEQUENCE [LARGE SCALE GENOMIC DNA]</scope>
</reference>
<proteinExistence type="predicted"/>
<evidence type="ECO:0000256" key="1">
    <source>
        <dbReference type="SAM" id="Phobius"/>
    </source>
</evidence>